<evidence type="ECO:0000256" key="3">
    <source>
        <dbReference type="SAM" id="Phobius"/>
    </source>
</evidence>
<evidence type="ECO:0008006" key="6">
    <source>
        <dbReference type="Google" id="ProtNLM"/>
    </source>
</evidence>
<evidence type="ECO:0000313" key="4">
    <source>
        <dbReference type="EMBL" id="GGN32611.1"/>
    </source>
</evidence>
<dbReference type="InterPro" id="IPR013425">
    <property type="entry name" value="Autotrns_rpt"/>
</dbReference>
<dbReference type="Proteomes" id="UP000653411">
    <property type="component" value="Unassembled WGS sequence"/>
</dbReference>
<dbReference type="AlphaFoldDB" id="A0A917XKQ6"/>
<evidence type="ECO:0000313" key="5">
    <source>
        <dbReference type="Proteomes" id="UP000653411"/>
    </source>
</evidence>
<sequence>MIAEKVRACYGEVNGSDETREKAISDCRVSGARFLLSAALRTVSDHVRTLLHTTAAAVGALTALLASAPPVLAAGARDVTADVLADRDVTLTGDTVVTVPAGTTTYDGVLHGEGTLTVRGGGTLVLTRDSDFTLPKSRQRQVVRTQGGNHPYTTVAHPDPPAITVERGTTLQYGTGGGTGLIGHFPYNTPGYQLNQLNIRVDGTLRLSLTRTFNIGTISGSGLVTQPRNMWGTLDLAGTHPFSGVIDNGTGMAVGRPEYPVALPSARAILNQGSWIIDTPLQQTITLRQDFYQRAYGSDVNVHSRPGSKVVLTGQYSYSDRGGDTDPSLNWKPIAHQSNKRGTNIEGADVHWGDGTTHRIFMPGTKDTVYVNLHEASGRRSKLTFDYDGPVTLGAPIGGGRYHDTLAAPGAGDIVIAGTRGNDVTFAAAQDYDGSTTIRNGAVLRLGSGSKGGDGSLLTGTARRRVDDDGTLVVQNTTTPVSLAHMSGSGSLVQSGTATTTLTGSAVTYTGTTTVGQGTLALRSGATLAHSEAVRLTSARARLDPGAAGLRVLTTLSGTGTVLGSVTNDSLVTSGLTVKGDYVQHRRGELVLRKAPLKVTGRVALAGALDLSAAGTAPARRITVIDHTGRTPTTGAFDGLAEGTAVELADRVYRITYRGGDGNDVVLEAAAKPASTSADTTGRAGSAPTAAPTVTTDSAADSRQAFGWWPYALALGLLGGLMVPAGLRTQRNGLRRRSGRHSA</sequence>
<keyword evidence="3" id="KW-0812">Transmembrane</keyword>
<dbReference type="EMBL" id="BMML01000020">
    <property type="protein sequence ID" value="GGN32611.1"/>
    <property type="molecule type" value="Genomic_DNA"/>
</dbReference>
<feature type="transmembrane region" description="Helical" evidence="3">
    <location>
        <begin position="708"/>
        <end position="727"/>
    </location>
</feature>
<organism evidence="4 5">
    <name type="scientific">Streptomyces fuscichromogenes</name>
    <dbReference type="NCBI Taxonomy" id="1324013"/>
    <lineage>
        <taxon>Bacteria</taxon>
        <taxon>Bacillati</taxon>
        <taxon>Actinomycetota</taxon>
        <taxon>Actinomycetes</taxon>
        <taxon>Kitasatosporales</taxon>
        <taxon>Streptomycetaceae</taxon>
        <taxon>Streptomyces</taxon>
    </lineage>
</organism>
<comment type="caution">
    <text evidence="4">The sequence shown here is derived from an EMBL/GenBank/DDBJ whole genome shotgun (WGS) entry which is preliminary data.</text>
</comment>
<protein>
    <recommendedName>
        <fullName evidence="6">Autotransporter</fullName>
    </recommendedName>
</protein>
<evidence type="ECO:0000256" key="1">
    <source>
        <dbReference type="ARBA" id="ARBA00022729"/>
    </source>
</evidence>
<feature type="region of interest" description="Disordered" evidence="2">
    <location>
        <begin position="674"/>
        <end position="697"/>
    </location>
</feature>
<keyword evidence="5" id="KW-1185">Reference proteome</keyword>
<keyword evidence="3" id="KW-1133">Transmembrane helix</keyword>
<keyword evidence="3" id="KW-0472">Membrane</keyword>
<dbReference type="SUPFAM" id="SSF51126">
    <property type="entry name" value="Pectin lyase-like"/>
    <property type="match status" value="1"/>
</dbReference>
<accession>A0A917XKQ6</accession>
<reference evidence="4" key="2">
    <citation type="submission" date="2020-09" db="EMBL/GenBank/DDBJ databases">
        <authorList>
            <person name="Sun Q."/>
            <person name="Zhou Y."/>
        </authorList>
    </citation>
    <scope>NUCLEOTIDE SEQUENCE</scope>
    <source>
        <strain evidence="4">CGMCC 4.7110</strain>
    </source>
</reference>
<gene>
    <name evidence="4" type="ORF">GCM10011578_071490</name>
</gene>
<keyword evidence="1" id="KW-0732">Signal</keyword>
<dbReference type="InterPro" id="IPR011050">
    <property type="entry name" value="Pectin_lyase_fold/virulence"/>
</dbReference>
<reference evidence="4" key="1">
    <citation type="journal article" date="2014" name="Int. J. Syst. Evol. Microbiol.">
        <title>Complete genome sequence of Corynebacterium casei LMG S-19264T (=DSM 44701T), isolated from a smear-ripened cheese.</title>
        <authorList>
            <consortium name="US DOE Joint Genome Institute (JGI-PGF)"/>
            <person name="Walter F."/>
            <person name="Albersmeier A."/>
            <person name="Kalinowski J."/>
            <person name="Ruckert C."/>
        </authorList>
    </citation>
    <scope>NUCLEOTIDE SEQUENCE</scope>
    <source>
        <strain evidence="4">CGMCC 4.7110</strain>
    </source>
</reference>
<evidence type="ECO:0000256" key="2">
    <source>
        <dbReference type="SAM" id="MobiDB-lite"/>
    </source>
</evidence>
<name>A0A917XKQ6_9ACTN</name>
<dbReference type="NCBIfam" id="TIGR02601">
    <property type="entry name" value="autotrns_rpt"/>
    <property type="match status" value="1"/>
</dbReference>
<proteinExistence type="predicted"/>